<reference evidence="1" key="1">
    <citation type="journal article" date="2019" name="Philos. Trans. R. Soc. Lond., B, Biol. Sci.">
        <title>Targeted metagenomic recovery of four divergent viruses reveals shared and distinctive characteristics of giant viruses of marine eukaryotes.</title>
        <authorList>
            <person name="Needham D.M."/>
            <person name="Poirier C."/>
            <person name="Hehenberger E."/>
            <person name="Jimenez V."/>
            <person name="Swalwell J.E."/>
            <person name="Santoro A.E."/>
            <person name="Worden A.Z."/>
        </authorList>
    </citation>
    <scope>NUCLEOTIDE SEQUENCE</scope>
    <source>
        <strain evidence="1">OPacV-421</strain>
    </source>
</reference>
<evidence type="ECO:0008006" key="2">
    <source>
        <dbReference type="Google" id="ProtNLM"/>
    </source>
</evidence>
<dbReference type="InterPro" id="IPR029058">
    <property type="entry name" value="AB_hydrolase_fold"/>
</dbReference>
<protein>
    <recommendedName>
        <fullName evidence="2">Alpha/beta hydrolase family protein</fullName>
    </recommendedName>
</protein>
<accession>A0A5J6VLU2</accession>
<organism evidence="1">
    <name type="scientific">Megaviridae environmental sample</name>
    <dbReference type="NCBI Taxonomy" id="1737588"/>
    <lineage>
        <taxon>Viruses</taxon>
        <taxon>Varidnaviria</taxon>
        <taxon>Bamfordvirae</taxon>
        <taxon>Nucleocytoviricota</taxon>
        <taxon>Megaviricetes</taxon>
        <taxon>Imitervirales</taxon>
        <taxon>Mimiviridae</taxon>
        <taxon>environmental samples</taxon>
    </lineage>
</organism>
<evidence type="ECO:0000313" key="1">
    <source>
        <dbReference type="EMBL" id="QFG74929.1"/>
    </source>
</evidence>
<dbReference type="Gene3D" id="3.40.50.1820">
    <property type="entry name" value="alpha/beta hydrolase"/>
    <property type="match status" value="1"/>
</dbReference>
<dbReference type="EMBL" id="MN448295">
    <property type="protein sequence ID" value="QFG74929.1"/>
    <property type="molecule type" value="Genomic_DNA"/>
</dbReference>
<sequence>MYNILLIGGFGCTESYCTQFKHVLTLANIHLHYISLDYELNNFQQHVLYLKKHIMAVHNKCQTPIYLMGFSTSCTICIEAFKQLRAQQVIQRLFLLNPASLYFHITHHASLTQFNLKHSLPSSTRFVNVDYLNYFNAYPLIRLLYNKINHFYIVRYFLAYVYYLFYGRYRCEPFDNILYVLSLNANHLRKCLIECIYKQNPVLLLQALNKSYACKKDWKRNNIIIYSSIDDDYAVISKLIFDQLDNIVLVKRLCGNHHIIYNNPQILCDKIIHDIKH</sequence>
<proteinExistence type="predicted"/>
<dbReference type="SUPFAM" id="SSF53474">
    <property type="entry name" value="alpha/beta-Hydrolases"/>
    <property type="match status" value="1"/>
</dbReference>
<name>A0A5J6VLU2_9VIRU</name>